<reference evidence="9" key="2">
    <citation type="submission" date="2015-07" db="EMBL/GenBank/DDBJ databases">
        <title>Contrasting host-pathogen interactions and genome evolution in two generalist and specialist microsporidian pathogens of mosquitoes.</title>
        <authorList>
            <consortium name="The Broad Institute Genomics Platform"/>
            <consortium name="The Broad Institute Genome Sequencing Center for Infectious Disease"/>
            <person name="Cuomo C.A."/>
            <person name="Sanscrainte N.D."/>
            <person name="Goldberg J.M."/>
            <person name="Heiman D."/>
            <person name="Young S."/>
            <person name="Zeng Q."/>
            <person name="Becnel J.J."/>
            <person name="Birren B.W."/>
        </authorList>
    </citation>
    <scope>NUCLEOTIDE SEQUENCE [LARGE SCALE GENOMIC DNA]</scope>
    <source>
        <strain evidence="9">USNM 41457</strain>
    </source>
</reference>
<dbReference type="SUPFAM" id="SSF48592">
    <property type="entry name" value="GroEL equatorial domain-like"/>
    <property type="match status" value="1"/>
</dbReference>
<dbReference type="VEuPathDB" id="MicrosporidiaDB:EDEG_01813"/>
<evidence type="ECO:0000256" key="7">
    <source>
        <dbReference type="RuleBase" id="RU004187"/>
    </source>
</evidence>
<dbReference type="SUPFAM" id="SSF52029">
    <property type="entry name" value="GroEL apical domain-like"/>
    <property type="match status" value="1"/>
</dbReference>
<sequence length="560" mass="62174">MQTERKKTTTESITQAAITLASSLSTSLGPRGCDKMIIKDGKPLITNDGATILKTLSYYHPINKMLCDLSQTQDKNCGDGTTSVVVLAGSILRQCSDLIKKGVHPTVLAKALDKIKIDCMDYIDKVKISIGDEKFNKEKFDIYLTQPQIGNIEKKDIDYMNDKSDSFYIKYKDSLLKAVTTSLSSKLIASSVVEFAPIAVDACLKVNGKIVDIQVIKKIGGAVEDVRLRKTFVLANNIKNPVIKEKASDDKFSKKVKFAVLQFGISPPKPNLDYKISLTESKLVEQIPKQEREYLLNMCAKIKKSGAELVILQKSLLRESISELGQSYLTRLGVIIIDDIEREDIAKICDKFNLQPSVDPDYINIGECTIEEKLENEALITEILSDDACSIVVRGSDQIITDEAERSLHDAICVVKCLFDDPYLVPGGGAVEAGISQFLVKKSNEFYSNQDVLSSKNEHNQNYILYSEKYIYEQISKAFEEIPYMLAQNTGMDPVVQVNFLTSKIAENPTFGINVRSNTISCMLDENVVQPAKVSKSVISLALETVATIIKIDDILPSKR</sequence>
<dbReference type="Gene3D" id="1.10.560.10">
    <property type="entry name" value="GroEL-like equatorial domain"/>
    <property type="match status" value="1"/>
</dbReference>
<dbReference type="OMA" id="HPAANMI"/>
<dbReference type="FunCoup" id="J8ZW39">
    <property type="interactions" value="314"/>
</dbReference>
<dbReference type="AlphaFoldDB" id="J8ZW39"/>
<dbReference type="InterPro" id="IPR017998">
    <property type="entry name" value="Chaperone_TCP-1"/>
</dbReference>
<proteinExistence type="inferred from homology"/>
<dbReference type="PANTHER" id="PTHR11353">
    <property type="entry name" value="CHAPERONIN"/>
    <property type="match status" value="1"/>
</dbReference>
<dbReference type="OrthoDB" id="10248520at2759"/>
<evidence type="ECO:0000256" key="1">
    <source>
        <dbReference type="ARBA" id="ARBA00002912"/>
    </source>
</evidence>
<comment type="caution">
    <text evidence="8">The sequence shown here is derived from an EMBL/GenBank/DDBJ whole genome shotgun (WGS) entry which is preliminary data.</text>
</comment>
<evidence type="ECO:0000256" key="3">
    <source>
        <dbReference type="ARBA" id="ARBA00011381"/>
    </source>
</evidence>
<keyword evidence="5 7" id="KW-0067">ATP-binding</keyword>
<gene>
    <name evidence="8" type="ORF">EDEG_01813</name>
</gene>
<evidence type="ECO:0000256" key="6">
    <source>
        <dbReference type="ARBA" id="ARBA00023186"/>
    </source>
</evidence>
<evidence type="ECO:0000256" key="5">
    <source>
        <dbReference type="ARBA" id="ARBA00022840"/>
    </source>
</evidence>
<dbReference type="HOGENOM" id="CLU_008891_9_2_1"/>
<dbReference type="SUPFAM" id="SSF54849">
    <property type="entry name" value="GroEL-intermediate domain like"/>
    <property type="match status" value="1"/>
</dbReference>
<keyword evidence="4 7" id="KW-0547">Nucleotide-binding</keyword>
<reference evidence="8 9" key="1">
    <citation type="submission" date="2011-08" db="EMBL/GenBank/DDBJ databases">
        <authorList>
            <person name="Liu Z.J."/>
            <person name="Shi F.L."/>
            <person name="Lu J.Q."/>
            <person name="Li M."/>
            <person name="Wang Z.L."/>
        </authorList>
    </citation>
    <scope>NUCLEOTIDE SEQUENCE [LARGE SCALE GENOMIC DNA]</scope>
    <source>
        <strain evidence="8 9">USNM 41457</strain>
    </source>
</reference>
<organism evidence="8 9">
    <name type="scientific">Edhazardia aedis (strain USNM 41457)</name>
    <name type="common">Microsporidian parasite</name>
    <dbReference type="NCBI Taxonomy" id="1003232"/>
    <lineage>
        <taxon>Eukaryota</taxon>
        <taxon>Fungi</taxon>
        <taxon>Fungi incertae sedis</taxon>
        <taxon>Microsporidia</taxon>
        <taxon>Edhazardia</taxon>
    </lineage>
</organism>
<dbReference type="InterPro" id="IPR002423">
    <property type="entry name" value="Cpn60/GroEL/TCP-1"/>
</dbReference>
<evidence type="ECO:0008006" key="10">
    <source>
        <dbReference type="Google" id="ProtNLM"/>
    </source>
</evidence>
<dbReference type="Gene3D" id="3.50.7.10">
    <property type="entry name" value="GroEL"/>
    <property type="match status" value="1"/>
</dbReference>
<accession>J8ZW39</accession>
<dbReference type="InterPro" id="IPR027413">
    <property type="entry name" value="GROEL-like_equatorial_sf"/>
</dbReference>
<comment type="similarity">
    <text evidence="2 7">Belongs to the TCP-1 chaperonin family.</text>
</comment>
<evidence type="ECO:0000313" key="8">
    <source>
        <dbReference type="EMBL" id="EJW03903.1"/>
    </source>
</evidence>
<dbReference type="Proteomes" id="UP000003163">
    <property type="component" value="Unassembled WGS sequence"/>
</dbReference>
<name>J8ZW39_EDHAE</name>
<dbReference type="Pfam" id="PF00118">
    <property type="entry name" value="Cpn60_TCP1"/>
    <property type="match status" value="2"/>
</dbReference>
<dbReference type="Gene3D" id="3.30.260.10">
    <property type="entry name" value="TCP-1-like chaperonin intermediate domain"/>
    <property type="match status" value="1"/>
</dbReference>
<dbReference type="PRINTS" id="PR00304">
    <property type="entry name" value="TCOMPLEXTCP1"/>
</dbReference>
<dbReference type="STRING" id="1003232.J8ZW39"/>
<dbReference type="InterPro" id="IPR027409">
    <property type="entry name" value="GroEL-like_apical_dom_sf"/>
</dbReference>
<protein>
    <recommendedName>
        <fullName evidence="10">T-complex protein 1 subunit delta</fullName>
    </recommendedName>
</protein>
<evidence type="ECO:0000256" key="4">
    <source>
        <dbReference type="ARBA" id="ARBA00022741"/>
    </source>
</evidence>
<dbReference type="EMBL" id="AFBI03000028">
    <property type="protein sequence ID" value="EJW03903.1"/>
    <property type="molecule type" value="Genomic_DNA"/>
</dbReference>
<evidence type="ECO:0000313" key="9">
    <source>
        <dbReference type="Proteomes" id="UP000003163"/>
    </source>
</evidence>
<comment type="subunit">
    <text evidence="3">Component of the T-complex protein 1 (TCP1) complex.</text>
</comment>
<evidence type="ECO:0000256" key="2">
    <source>
        <dbReference type="ARBA" id="ARBA00008020"/>
    </source>
</evidence>
<keyword evidence="6 7" id="KW-0143">Chaperone</keyword>
<dbReference type="GO" id="GO:0140662">
    <property type="term" value="F:ATP-dependent protein folding chaperone"/>
    <property type="evidence" value="ECO:0007669"/>
    <property type="project" value="InterPro"/>
</dbReference>
<dbReference type="InterPro" id="IPR027410">
    <property type="entry name" value="TCP-1-like_intermed_sf"/>
</dbReference>
<comment type="function">
    <text evidence="1">Molecular chaperone; assists the folding of proteins upon ATP hydrolysis.</text>
</comment>
<keyword evidence="9" id="KW-1185">Reference proteome</keyword>
<dbReference type="GO" id="GO:0005524">
    <property type="term" value="F:ATP binding"/>
    <property type="evidence" value="ECO:0007669"/>
    <property type="project" value="UniProtKB-KW"/>
</dbReference>
<dbReference type="InParanoid" id="J8ZW39"/>